<dbReference type="InterPro" id="IPR016181">
    <property type="entry name" value="Acyl_CoA_acyltransferase"/>
</dbReference>
<dbReference type="PROSITE" id="PS51186">
    <property type="entry name" value="GNAT"/>
    <property type="match status" value="1"/>
</dbReference>
<organism evidence="2 3">
    <name type="scientific">Paenibacillus paeoniae</name>
    <dbReference type="NCBI Taxonomy" id="2292705"/>
    <lineage>
        <taxon>Bacteria</taxon>
        <taxon>Bacillati</taxon>
        <taxon>Bacillota</taxon>
        <taxon>Bacilli</taxon>
        <taxon>Bacillales</taxon>
        <taxon>Paenibacillaceae</taxon>
        <taxon>Paenibacillus</taxon>
    </lineage>
</organism>
<evidence type="ECO:0000313" key="2">
    <source>
        <dbReference type="EMBL" id="REK71849.1"/>
    </source>
</evidence>
<sequence length="258" mass="29349">MSKSDIIEKYNREQRIDIVYPGNRREADEYIVRQINSGDEDGYISYSNLTASHADAIIKRELDYFARLGQRFEWKLFDFDEPSDLKERLATHGFEIGDAEALMVLELGSEHPLLTTSIPSSIKAITDDEGIDALMALEESIWQESHHELGERLKRDLRHTSNELMIYGAYDESGRIVSGSWMYMHTGTSFCSFWGGSTLPEFRGKGLYTGLIAVRAQEAWKRGFGLFTVDASPMSRPVLESRGFQCIGYTYPCMSPKL</sequence>
<protein>
    <submittedName>
        <fullName evidence="2">GNAT family N-acetyltransferase</fullName>
    </submittedName>
</protein>
<dbReference type="EMBL" id="QUBQ01000004">
    <property type="protein sequence ID" value="REK71849.1"/>
    <property type="molecule type" value="Genomic_DNA"/>
</dbReference>
<comment type="caution">
    <text evidence="2">The sequence shown here is derived from an EMBL/GenBank/DDBJ whole genome shotgun (WGS) entry which is preliminary data.</text>
</comment>
<dbReference type="Gene3D" id="3.40.630.30">
    <property type="match status" value="1"/>
</dbReference>
<dbReference type="AlphaFoldDB" id="A0A371P7F1"/>
<keyword evidence="3" id="KW-1185">Reference proteome</keyword>
<dbReference type="SUPFAM" id="SSF55729">
    <property type="entry name" value="Acyl-CoA N-acyltransferases (Nat)"/>
    <property type="match status" value="1"/>
</dbReference>
<evidence type="ECO:0000259" key="1">
    <source>
        <dbReference type="PROSITE" id="PS51186"/>
    </source>
</evidence>
<dbReference type="OrthoDB" id="164800at2"/>
<dbReference type="InterPro" id="IPR000182">
    <property type="entry name" value="GNAT_dom"/>
</dbReference>
<accession>A0A371P7F1</accession>
<feature type="domain" description="N-acetyltransferase" evidence="1">
    <location>
        <begin position="120"/>
        <end position="258"/>
    </location>
</feature>
<name>A0A371P7F1_9BACL</name>
<evidence type="ECO:0000313" key="3">
    <source>
        <dbReference type="Proteomes" id="UP000261905"/>
    </source>
</evidence>
<dbReference type="Proteomes" id="UP000261905">
    <property type="component" value="Unassembled WGS sequence"/>
</dbReference>
<reference evidence="2 3" key="1">
    <citation type="submission" date="2018-08" db="EMBL/GenBank/DDBJ databases">
        <title>Paenibacillus sp. M4BSY-1, whole genome shotgun sequence.</title>
        <authorList>
            <person name="Tuo L."/>
        </authorList>
    </citation>
    <scope>NUCLEOTIDE SEQUENCE [LARGE SCALE GENOMIC DNA]</scope>
    <source>
        <strain evidence="2 3">M4BSY-1</strain>
    </source>
</reference>
<gene>
    <name evidence="2" type="ORF">DX130_19250</name>
</gene>
<proteinExistence type="predicted"/>
<dbReference type="GO" id="GO:0016747">
    <property type="term" value="F:acyltransferase activity, transferring groups other than amino-acyl groups"/>
    <property type="evidence" value="ECO:0007669"/>
    <property type="project" value="InterPro"/>
</dbReference>
<dbReference type="RefSeq" id="WP_116048136.1">
    <property type="nucleotide sequence ID" value="NZ_QUBQ01000004.1"/>
</dbReference>
<keyword evidence="2" id="KW-0808">Transferase</keyword>